<dbReference type="Proteomes" id="UP000267187">
    <property type="component" value="Unassembled WGS sequence"/>
</dbReference>
<organism evidence="2 3">
    <name type="scientific">Umboniibacter marinipuniceus</name>
    <dbReference type="NCBI Taxonomy" id="569599"/>
    <lineage>
        <taxon>Bacteria</taxon>
        <taxon>Pseudomonadati</taxon>
        <taxon>Pseudomonadota</taxon>
        <taxon>Gammaproteobacteria</taxon>
        <taxon>Cellvibrionales</taxon>
        <taxon>Cellvibrionaceae</taxon>
        <taxon>Umboniibacter</taxon>
    </lineage>
</organism>
<feature type="chain" id="PRO_5018127085" evidence="1">
    <location>
        <begin position="26"/>
        <end position="211"/>
    </location>
</feature>
<protein>
    <submittedName>
        <fullName evidence="2">SOUL heme-binding protein</fullName>
    </submittedName>
</protein>
<dbReference type="InterPro" id="IPR006917">
    <property type="entry name" value="SOUL_heme-bd"/>
</dbReference>
<evidence type="ECO:0000313" key="3">
    <source>
        <dbReference type="Proteomes" id="UP000267187"/>
    </source>
</evidence>
<dbReference type="PANTHER" id="PTHR11220:SF58">
    <property type="entry name" value="SOUL HEME-BINDING FAMILY PROTEIN"/>
    <property type="match status" value="1"/>
</dbReference>
<evidence type="ECO:0000256" key="1">
    <source>
        <dbReference type="SAM" id="SignalP"/>
    </source>
</evidence>
<sequence length="211" mass="23667">MIAKWTGSLIGLAFLGLTAAESAMADVEIPRYEVLSTAGNIEIREYQPMIIAEVHMKGERRDAMGDGFSLLADYIFGNNTVQQEIAMTAPVQQKQSAEIAMTAPVQQQMDDEGWQVSFVMPSEYTMDTLPQPVNERVEIRQVAAKQFVAIEFSGRNTSSNIREHQAELMAYIEANELVVVGSPVYAFYDAPWILPFFRRNEVMMELSTTVE</sequence>
<gene>
    <name evidence="2" type="ORF">DFR27_2104</name>
</gene>
<name>A0A3M0A8N1_9GAMM</name>
<dbReference type="PANTHER" id="PTHR11220">
    <property type="entry name" value="HEME-BINDING PROTEIN-RELATED"/>
    <property type="match status" value="1"/>
</dbReference>
<accession>A0A3M0A8N1</accession>
<dbReference type="Gene3D" id="3.20.80.10">
    <property type="entry name" value="Regulatory factor, effector binding domain"/>
    <property type="match status" value="1"/>
</dbReference>
<dbReference type="SUPFAM" id="SSF55136">
    <property type="entry name" value="Probable bacterial effector-binding domain"/>
    <property type="match status" value="1"/>
</dbReference>
<reference evidence="2 3" key="1">
    <citation type="submission" date="2018-10" db="EMBL/GenBank/DDBJ databases">
        <title>Genomic Encyclopedia of Type Strains, Phase IV (KMG-IV): sequencing the most valuable type-strain genomes for metagenomic binning, comparative biology and taxonomic classification.</title>
        <authorList>
            <person name="Goeker M."/>
        </authorList>
    </citation>
    <scope>NUCLEOTIDE SEQUENCE [LARGE SCALE GENOMIC DNA]</scope>
    <source>
        <strain evidence="2 3">DSM 25080</strain>
    </source>
</reference>
<keyword evidence="1" id="KW-0732">Signal</keyword>
<keyword evidence="3" id="KW-1185">Reference proteome</keyword>
<dbReference type="AlphaFoldDB" id="A0A3M0A8N1"/>
<dbReference type="OrthoDB" id="2156220at2"/>
<feature type="signal peptide" evidence="1">
    <location>
        <begin position="1"/>
        <end position="25"/>
    </location>
</feature>
<proteinExistence type="predicted"/>
<dbReference type="Pfam" id="PF04832">
    <property type="entry name" value="SOUL"/>
    <property type="match status" value="1"/>
</dbReference>
<comment type="caution">
    <text evidence="2">The sequence shown here is derived from an EMBL/GenBank/DDBJ whole genome shotgun (WGS) entry which is preliminary data.</text>
</comment>
<dbReference type="EMBL" id="REFJ01000005">
    <property type="protein sequence ID" value="RMA78765.1"/>
    <property type="molecule type" value="Genomic_DNA"/>
</dbReference>
<evidence type="ECO:0000313" key="2">
    <source>
        <dbReference type="EMBL" id="RMA78765.1"/>
    </source>
</evidence>
<dbReference type="InterPro" id="IPR011256">
    <property type="entry name" value="Reg_factor_effector_dom_sf"/>
</dbReference>